<comment type="function">
    <text evidence="1">Mediates high-affinity intracellular uptake of the rare oligo-element molybdenum.</text>
</comment>
<evidence type="ECO:0000256" key="2">
    <source>
        <dbReference type="ARBA" id="ARBA00004651"/>
    </source>
</evidence>
<name>A0A3R7H4U3_9STRA</name>
<reference evidence="17 18" key="2">
    <citation type="submission" date="2018-07" db="EMBL/GenBank/DDBJ databases">
        <title>Genome sequencing of oomycete isolates from Chile give support for New Zealand origin for Phytophthora kernoviae and make available the first Nothophytophthora sp. genome.</title>
        <authorList>
            <person name="Studholme D.J."/>
            <person name="Sanfuentes E."/>
            <person name="Panda P."/>
            <person name="Hill R."/>
            <person name="Sambles C."/>
            <person name="Grant M."/>
            <person name="Williams N.M."/>
            <person name="Mcdougal R.L."/>
        </authorList>
    </citation>
    <scope>NUCLEOTIDE SEQUENCE [LARGE SCALE GENOMIC DNA]</scope>
    <source>
        <strain evidence="15">Chile2</strain>
        <strain evidence="16">Chile4</strain>
    </source>
</reference>
<organism evidence="16 17">
    <name type="scientific">Phytophthora kernoviae</name>
    <dbReference type="NCBI Taxonomy" id="325452"/>
    <lineage>
        <taxon>Eukaryota</taxon>
        <taxon>Sar</taxon>
        <taxon>Stramenopiles</taxon>
        <taxon>Oomycota</taxon>
        <taxon>Peronosporomycetes</taxon>
        <taxon>Peronosporales</taxon>
        <taxon>Peronosporaceae</taxon>
        <taxon>Phytophthora</taxon>
    </lineage>
</organism>
<evidence type="ECO:0000313" key="18">
    <source>
        <dbReference type="Proteomes" id="UP000285883"/>
    </source>
</evidence>
<evidence type="ECO:0000256" key="5">
    <source>
        <dbReference type="ARBA" id="ARBA00022475"/>
    </source>
</evidence>
<protein>
    <recommendedName>
        <fullName evidence="3">Molybdate-anion transporter</fullName>
    </recommendedName>
    <alternativeName>
        <fullName evidence="10">Major facilitator superfamily domain-containing protein 5</fullName>
    </alternativeName>
    <alternativeName>
        <fullName evidence="11">Molybdate transporter 2 homolog</fullName>
    </alternativeName>
</protein>
<keyword evidence="17" id="KW-1185">Reference proteome</keyword>
<dbReference type="PANTHER" id="PTHR23516">
    <property type="entry name" value="SAM (S-ADENOSYL METHIONINE) TRANSPORTER"/>
    <property type="match status" value="1"/>
</dbReference>
<dbReference type="InterPro" id="IPR008509">
    <property type="entry name" value="MOT2/MFSD5"/>
</dbReference>
<comment type="caution">
    <text evidence="16">The sequence shown here is derived from an EMBL/GenBank/DDBJ whole genome shotgun (WGS) entry which is preliminary data.</text>
</comment>
<evidence type="ECO:0000313" key="17">
    <source>
        <dbReference type="Proteomes" id="UP000285624"/>
    </source>
</evidence>
<reference evidence="13" key="1">
    <citation type="journal article" date="2015" name="Genom Data">
        <title>Genome sequences of six Phytophthora species associated with forests in New Zealand.</title>
        <authorList>
            <person name="Studholme D.J."/>
            <person name="McDougal R.L."/>
            <person name="Sambles C."/>
            <person name="Hansen E."/>
            <person name="Hardy G."/>
            <person name="Grant M."/>
            <person name="Ganley R.J."/>
            <person name="Williams N.M."/>
        </authorList>
    </citation>
    <scope>NUCLEOTIDE SEQUENCE</scope>
    <source>
        <strain evidence="13">NZFS 2646</strain>
        <strain evidence="14">NZFS 3630</strain>
    </source>
</reference>
<keyword evidence="5" id="KW-1003">Cell membrane</keyword>
<proteinExistence type="predicted"/>
<dbReference type="GO" id="GO:0015098">
    <property type="term" value="F:molybdate ion transmembrane transporter activity"/>
    <property type="evidence" value="ECO:0007669"/>
    <property type="project" value="InterPro"/>
</dbReference>
<dbReference type="EMBL" id="MBDN02000012">
    <property type="protein sequence ID" value="RLN85008.1"/>
    <property type="molecule type" value="Genomic_DNA"/>
</dbReference>
<dbReference type="Proteomes" id="UP000285883">
    <property type="component" value="Unassembled WGS sequence"/>
</dbReference>
<feature type="transmembrane region" description="Helical" evidence="12">
    <location>
        <begin position="15"/>
        <end position="36"/>
    </location>
</feature>
<gene>
    <name evidence="15" type="ORF">BBI17_000978</name>
    <name evidence="16" type="ORF">BBO99_00000842</name>
    <name evidence="13" type="ORF">JM16_000667</name>
    <name evidence="14" type="ORF">JM18_000749</name>
</gene>
<dbReference type="EMBL" id="JPWU03000008">
    <property type="protein sequence ID" value="KAG2532704.1"/>
    <property type="molecule type" value="Genomic_DNA"/>
</dbReference>
<dbReference type="Gene3D" id="1.20.1250.20">
    <property type="entry name" value="MFS general substrate transporter like domains"/>
    <property type="match status" value="1"/>
</dbReference>
<dbReference type="Pfam" id="PF05631">
    <property type="entry name" value="MFS_5"/>
    <property type="match status" value="1"/>
</dbReference>
<dbReference type="STRING" id="325452.A0A3R7H4U3"/>
<dbReference type="Proteomes" id="UP000285624">
    <property type="component" value="Unassembled WGS sequence"/>
</dbReference>
<dbReference type="Proteomes" id="UP000785171">
    <property type="component" value="Unassembled WGS sequence"/>
</dbReference>
<dbReference type="EMBL" id="MAYM02000295">
    <property type="protein sequence ID" value="RLN44385.1"/>
    <property type="molecule type" value="Genomic_DNA"/>
</dbReference>
<feature type="transmembrane region" description="Helical" evidence="12">
    <location>
        <begin position="233"/>
        <end position="255"/>
    </location>
</feature>
<sequence length="330" mass="35132">MDDIIINILEGVPNMTILLIGRVLGGISTSLLFSAFESWMVTEHRAQGFAENQLGKTFAIASEINGIVAVVAGLVAQVAADTFGEIGPFRAAVAVTAVAAAFVFAWTENYGSSFKKVDPTPEKNAHSEGRQGNIDSGVLAMDAYALGLCYSLFEGAMYVFVFLWYPTLEVSVPDGILPSGLVFSSFMLCIAIGGKLFDLVDATFLREEAFLLVATAAAAASLLVPTVTDNYRYILVGFLMFEVCVGVISPCCATLRSKYFPKDQFSTTLSLFRMPTNMLVVLGTGGASYLTNNQLFLGCAAVLIVATGCAAKLAQTPSTPPTSTQKLKEQ</sequence>
<dbReference type="AlphaFoldDB" id="A0A3R7H4U3"/>
<evidence type="ECO:0000256" key="12">
    <source>
        <dbReference type="SAM" id="Phobius"/>
    </source>
</evidence>
<dbReference type="PANTHER" id="PTHR23516:SF1">
    <property type="entry name" value="MOLYBDATE-ANION TRANSPORTER"/>
    <property type="match status" value="1"/>
</dbReference>
<evidence type="ECO:0000313" key="16">
    <source>
        <dbReference type="EMBL" id="RLN85008.1"/>
    </source>
</evidence>
<evidence type="ECO:0000256" key="10">
    <source>
        <dbReference type="ARBA" id="ARBA00030646"/>
    </source>
</evidence>
<feature type="transmembrane region" description="Helical" evidence="12">
    <location>
        <begin position="143"/>
        <end position="164"/>
    </location>
</feature>
<keyword evidence="6 12" id="KW-0812">Transmembrane</keyword>
<dbReference type="GO" id="GO:0006811">
    <property type="term" value="P:monoatomic ion transport"/>
    <property type="evidence" value="ECO:0007669"/>
    <property type="project" value="UniProtKB-KW"/>
</dbReference>
<evidence type="ECO:0000256" key="9">
    <source>
        <dbReference type="ARBA" id="ARBA00023136"/>
    </source>
</evidence>
<keyword evidence="8" id="KW-0406">Ion transport</keyword>
<evidence type="ECO:0000256" key="4">
    <source>
        <dbReference type="ARBA" id="ARBA00022448"/>
    </source>
</evidence>
<dbReference type="InterPro" id="IPR036259">
    <property type="entry name" value="MFS_trans_sf"/>
</dbReference>
<keyword evidence="7 12" id="KW-1133">Transmembrane helix</keyword>
<evidence type="ECO:0000256" key="7">
    <source>
        <dbReference type="ARBA" id="ARBA00022989"/>
    </source>
</evidence>
<evidence type="ECO:0000256" key="3">
    <source>
        <dbReference type="ARBA" id="ARBA00021242"/>
    </source>
</evidence>
<evidence type="ECO:0000256" key="8">
    <source>
        <dbReference type="ARBA" id="ARBA00023065"/>
    </source>
</evidence>
<keyword evidence="4" id="KW-0813">Transport</keyword>
<evidence type="ECO:0000313" key="14">
    <source>
        <dbReference type="EMBL" id="KAG2532704.1"/>
    </source>
</evidence>
<evidence type="ECO:0000313" key="13">
    <source>
        <dbReference type="EMBL" id="KAG2531834.1"/>
    </source>
</evidence>
<feature type="transmembrane region" description="Helical" evidence="12">
    <location>
        <begin position="176"/>
        <end position="197"/>
    </location>
</feature>
<comment type="subcellular location">
    <subcellularLocation>
        <location evidence="2">Cell membrane</location>
        <topology evidence="2">Multi-pass membrane protein</topology>
    </subcellularLocation>
</comment>
<dbReference type="SUPFAM" id="SSF103473">
    <property type="entry name" value="MFS general substrate transporter"/>
    <property type="match status" value="1"/>
</dbReference>
<dbReference type="GO" id="GO:0005886">
    <property type="term" value="C:plasma membrane"/>
    <property type="evidence" value="ECO:0007669"/>
    <property type="project" value="UniProtKB-SubCell"/>
</dbReference>
<evidence type="ECO:0000256" key="11">
    <source>
        <dbReference type="ARBA" id="ARBA00032555"/>
    </source>
</evidence>
<feature type="transmembrane region" description="Helical" evidence="12">
    <location>
        <begin position="86"/>
        <end position="106"/>
    </location>
</feature>
<dbReference type="Proteomes" id="UP000792063">
    <property type="component" value="Unassembled WGS sequence"/>
</dbReference>
<evidence type="ECO:0000256" key="1">
    <source>
        <dbReference type="ARBA" id="ARBA00003019"/>
    </source>
</evidence>
<evidence type="ECO:0000256" key="6">
    <source>
        <dbReference type="ARBA" id="ARBA00022692"/>
    </source>
</evidence>
<feature type="transmembrane region" description="Helical" evidence="12">
    <location>
        <begin position="57"/>
        <end position="80"/>
    </location>
</feature>
<feature type="transmembrane region" description="Helical" evidence="12">
    <location>
        <begin position="209"/>
        <end position="227"/>
    </location>
</feature>
<reference evidence="13" key="3">
    <citation type="submission" date="2020-06" db="EMBL/GenBank/DDBJ databases">
        <authorList>
            <person name="Studholme D.J."/>
        </authorList>
    </citation>
    <scope>NUCLEOTIDE SEQUENCE</scope>
    <source>
        <strain evidence="13">NZFS 2646</strain>
        <strain evidence="14">NZFS 3630</strain>
    </source>
</reference>
<dbReference type="EMBL" id="JPWV03000008">
    <property type="protein sequence ID" value="KAG2531834.1"/>
    <property type="molecule type" value="Genomic_DNA"/>
</dbReference>
<accession>A0A3R7H4U3</accession>
<evidence type="ECO:0000313" key="15">
    <source>
        <dbReference type="EMBL" id="RLN44385.1"/>
    </source>
</evidence>
<keyword evidence="9 12" id="KW-0472">Membrane</keyword>